<protein>
    <submittedName>
        <fullName evidence="1">Uncharacterized protein</fullName>
    </submittedName>
</protein>
<comment type="caution">
    <text evidence="1">The sequence shown here is derived from an EMBL/GenBank/DDBJ whole genome shotgun (WGS) entry which is preliminary data.</text>
</comment>
<dbReference type="RefSeq" id="WP_155219915.1">
    <property type="nucleotide sequence ID" value="NZ_WNAJ01000026.1"/>
</dbReference>
<evidence type="ECO:0000313" key="2">
    <source>
        <dbReference type="Proteomes" id="UP000478483"/>
    </source>
</evidence>
<organism evidence="1 2">
    <name type="scientific">Roseburia intestinalis</name>
    <dbReference type="NCBI Taxonomy" id="166486"/>
    <lineage>
        <taxon>Bacteria</taxon>
        <taxon>Bacillati</taxon>
        <taxon>Bacillota</taxon>
        <taxon>Clostridia</taxon>
        <taxon>Lachnospirales</taxon>
        <taxon>Lachnospiraceae</taxon>
        <taxon>Roseburia</taxon>
    </lineage>
</organism>
<dbReference type="EMBL" id="WNAJ01000026">
    <property type="protein sequence ID" value="MTR86689.1"/>
    <property type="molecule type" value="Genomic_DNA"/>
</dbReference>
<evidence type="ECO:0000313" key="1">
    <source>
        <dbReference type="EMBL" id="MTR86689.1"/>
    </source>
</evidence>
<proteinExistence type="predicted"/>
<sequence length="66" mass="7683">MLHQYHIDFSQLSPDEKAALSDRIDNISFTGIQWEQGFQSGTFFIEENFDLGFLKIPDCCHLSRIM</sequence>
<gene>
    <name evidence="1" type="ORF">GMD50_16920</name>
</gene>
<dbReference type="Proteomes" id="UP000478483">
    <property type="component" value="Unassembled WGS sequence"/>
</dbReference>
<name>A0A6L6LCD0_9FIRM</name>
<dbReference type="AlphaFoldDB" id="A0A6L6LCD0"/>
<reference evidence="1 2" key="1">
    <citation type="journal article" date="2019" name="Nat. Med.">
        <title>A library of human gut bacterial isolates paired with longitudinal multiomics data enables mechanistic microbiome research.</title>
        <authorList>
            <person name="Poyet M."/>
            <person name="Groussin M."/>
            <person name="Gibbons S.M."/>
            <person name="Avila-Pacheco J."/>
            <person name="Jiang X."/>
            <person name="Kearney S.M."/>
            <person name="Perrotta A.R."/>
            <person name="Berdy B."/>
            <person name="Zhao S."/>
            <person name="Lieberman T.D."/>
            <person name="Swanson P.K."/>
            <person name="Smith M."/>
            <person name="Roesemann S."/>
            <person name="Alexander J.E."/>
            <person name="Rich S.A."/>
            <person name="Livny J."/>
            <person name="Vlamakis H."/>
            <person name="Clish C."/>
            <person name="Bullock K."/>
            <person name="Deik A."/>
            <person name="Scott J."/>
            <person name="Pierce K.A."/>
            <person name="Xavier R.J."/>
            <person name="Alm E.J."/>
        </authorList>
    </citation>
    <scope>NUCLEOTIDE SEQUENCE [LARGE SCALE GENOMIC DNA]</scope>
    <source>
        <strain evidence="1 2">BIOML-A1</strain>
    </source>
</reference>
<accession>A0A6L6LCD0</accession>